<proteinExistence type="predicted"/>
<evidence type="ECO:0008006" key="3">
    <source>
        <dbReference type="Google" id="ProtNLM"/>
    </source>
</evidence>
<protein>
    <recommendedName>
        <fullName evidence="3">Copper transporter</fullName>
    </recommendedName>
</protein>
<dbReference type="Pfam" id="PF11382">
    <property type="entry name" value="MctB"/>
    <property type="match status" value="1"/>
</dbReference>
<dbReference type="Proteomes" id="UP000240739">
    <property type="component" value="Unassembled WGS sequence"/>
</dbReference>
<dbReference type="OrthoDB" id="2382049at2"/>
<dbReference type="InterPro" id="IPR021522">
    <property type="entry name" value="MctB"/>
</dbReference>
<sequence length="288" mass="30797">MFDFRYHALSLVAVFVALLIGLLLGVAIGDEGLVSSAERQLRSNLRSDVADANRRADELRADVAESQRFASEVYAPLVADRLLGQRVAVLFLGEGSEDLADDVRTALEDTGGRVVAVGVVREPLDVPQLAQRAADTRYENLAVGDEDLAQALGVRMGVQLVSGGELLGRLRPTLFRTLNGSLDDVTMVVLIRRPPKLEGAPERTRAGFEEGFVQGLRETAMRVVGAEDSDADPSQIGWYEDRDLSSVDALDRIEGRAGLVLTLAGAEGTFGIKDSADALLPDVVGGTP</sequence>
<dbReference type="AlphaFoldDB" id="A0A2T4UC39"/>
<evidence type="ECO:0000313" key="1">
    <source>
        <dbReference type="EMBL" id="PTL54780.1"/>
    </source>
</evidence>
<dbReference type="EMBL" id="PYYB01000004">
    <property type="protein sequence ID" value="PTL54780.1"/>
    <property type="molecule type" value="Genomic_DNA"/>
</dbReference>
<accession>A0A2T4UC39</accession>
<evidence type="ECO:0000313" key="2">
    <source>
        <dbReference type="Proteomes" id="UP000240739"/>
    </source>
</evidence>
<dbReference type="GO" id="GO:0016020">
    <property type="term" value="C:membrane"/>
    <property type="evidence" value="ECO:0007669"/>
    <property type="project" value="InterPro"/>
</dbReference>
<keyword evidence="2" id="KW-1185">Reference proteome</keyword>
<dbReference type="GO" id="GO:0055070">
    <property type="term" value="P:copper ion homeostasis"/>
    <property type="evidence" value="ECO:0007669"/>
    <property type="project" value="InterPro"/>
</dbReference>
<name>A0A2T4UC39_9ACTN</name>
<reference evidence="1 2" key="1">
    <citation type="submission" date="2018-03" db="EMBL/GenBank/DDBJ databases">
        <title>Aquarubrobacter algicola gen. nov., sp. nov., a novel actinobacterium isolated from shallow eutrophic lake during the end of cyanobacterial harmful algal blooms.</title>
        <authorList>
            <person name="Chun S.J."/>
        </authorList>
    </citation>
    <scope>NUCLEOTIDE SEQUENCE [LARGE SCALE GENOMIC DNA]</scope>
    <source>
        <strain evidence="1 2">Seoho-28</strain>
    </source>
</reference>
<gene>
    <name evidence="1" type="ORF">C7Y72_19495</name>
</gene>
<comment type="caution">
    <text evidence="1">The sequence shown here is derived from an EMBL/GenBank/DDBJ whole genome shotgun (WGS) entry which is preliminary data.</text>
</comment>
<dbReference type="RefSeq" id="WP_107570880.1">
    <property type="nucleotide sequence ID" value="NZ_PYYB01000004.1"/>
</dbReference>
<organism evidence="1 2">
    <name type="scientific">Paraconexibacter algicola</name>
    <dbReference type="NCBI Taxonomy" id="2133960"/>
    <lineage>
        <taxon>Bacteria</taxon>
        <taxon>Bacillati</taxon>
        <taxon>Actinomycetota</taxon>
        <taxon>Thermoleophilia</taxon>
        <taxon>Solirubrobacterales</taxon>
        <taxon>Paraconexibacteraceae</taxon>
        <taxon>Paraconexibacter</taxon>
    </lineage>
</organism>